<dbReference type="InterPro" id="IPR006631">
    <property type="entry name" value="DM4_12"/>
</dbReference>
<evidence type="ECO:0000313" key="3">
    <source>
        <dbReference type="RefSeq" id="XP_051863039.1"/>
    </source>
</evidence>
<name>A0A9C6WHX0_DROAB</name>
<reference evidence="3" key="1">
    <citation type="submission" date="2025-08" db="UniProtKB">
        <authorList>
            <consortium name="RefSeq"/>
        </authorList>
    </citation>
    <scope>IDENTIFICATION</scope>
    <source>
        <strain evidence="3">15112-1751.03</strain>
        <tissue evidence="3">Whole Adult</tissue>
    </source>
</reference>
<evidence type="ECO:0000256" key="1">
    <source>
        <dbReference type="SAM" id="SignalP"/>
    </source>
</evidence>
<gene>
    <name evidence="3" type="primary">LOC117575881</name>
</gene>
<protein>
    <submittedName>
        <fullName evidence="3">Uncharacterized protein LOC117575881</fullName>
    </submittedName>
</protein>
<keyword evidence="2" id="KW-1185">Reference proteome</keyword>
<dbReference type="AlphaFoldDB" id="A0A9C6WHX0"/>
<proteinExistence type="predicted"/>
<organism evidence="2 3">
    <name type="scientific">Drosophila albomicans</name>
    <name type="common">Fruit fly</name>
    <dbReference type="NCBI Taxonomy" id="7291"/>
    <lineage>
        <taxon>Eukaryota</taxon>
        <taxon>Metazoa</taxon>
        <taxon>Ecdysozoa</taxon>
        <taxon>Arthropoda</taxon>
        <taxon>Hexapoda</taxon>
        <taxon>Insecta</taxon>
        <taxon>Pterygota</taxon>
        <taxon>Neoptera</taxon>
        <taxon>Endopterygota</taxon>
        <taxon>Diptera</taxon>
        <taxon>Brachycera</taxon>
        <taxon>Muscomorpha</taxon>
        <taxon>Ephydroidea</taxon>
        <taxon>Drosophilidae</taxon>
        <taxon>Drosophila</taxon>
    </lineage>
</organism>
<dbReference type="SMART" id="SM00718">
    <property type="entry name" value="DM4_12"/>
    <property type="match status" value="1"/>
</dbReference>
<dbReference type="Pfam" id="PF07841">
    <property type="entry name" value="DM4_12"/>
    <property type="match status" value="1"/>
</dbReference>
<dbReference type="PANTHER" id="PTHR21253">
    <property type="entry name" value="F-BOX ONLY PROTEIN 11-RELATED"/>
    <property type="match status" value="1"/>
</dbReference>
<dbReference type="Proteomes" id="UP000515160">
    <property type="component" value="Chromosome 2R"/>
</dbReference>
<accession>A0A9C6WHX0</accession>
<dbReference type="OrthoDB" id="8180611at2759"/>
<feature type="chain" id="PRO_5039224999" evidence="1">
    <location>
        <begin position="22"/>
        <end position="287"/>
    </location>
</feature>
<dbReference type="GeneID" id="117575881"/>
<sequence>MGIKIIILPLLALIFVDLSLSNQIEIHKDSLLSRRVRALIFPNKAAVLLTAALTKIVVGGRPSGLQYSLEFDMYVPLPDTIEGWRPNILIGPTTKKPAAMKPNRRWEGQWHRYGDNNVYPFSRQSIHYEGPYRAGNYVKYVKPSVHKDLFYKSPWKLTEEPWQRHRSSNVQNEVYDSWSDVPRWKLNRGYRERREIFDQLEAMGNFFQLDFRSCIKRAMCELQARFNMQHKTSFLMDDLLRIVLTVPDDVADDKYQHRMNGRDCVRSYAVSCPYSVLDFLTRTSKTK</sequence>
<feature type="signal peptide" evidence="1">
    <location>
        <begin position="1"/>
        <end position="21"/>
    </location>
</feature>
<dbReference type="PANTHER" id="PTHR21253:SF0">
    <property type="entry name" value="F-BOX ONLY PROTEIN 11-RELATED"/>
    <property type="match status" value="1"/>
</dbReference>
<keyword evidence="1" id="KW-0732">Signal</keyword>
<evidence type="ECO:0000313" key="2">
    <source>
        <dbReference type="Proteomes" id="UP000515160"/>
    </source>
</evidence>
<dbReference type="RefSeq" id="XP_051863039.1">
    <property type="nucleotide sequence ID" value="XM_052007079.1"/>
</dbReference>